<evidence type="ECO:0000256" key="1">
    <source>
        <dbReference type="SAM" id="MobiDB-lite"/>
    </source>
</evidence>
<dbReference type="Pfam" id="PF13365">
    <property type="entry name" value="Trypsin_2"/>
    <property type="match status" value="1"/>
</dbReference>
<proteinExistence type="predicted"/>
<dbReference type="PANTHER" id="PTHR43019">
    <property type="entry name" value="SERINE ENDOPROTEASE DEGS"/>
    <property type="match status" value="1"/>
</dbReference>
<sequence>MSDSTRRLRSSSRVTVQAPPPSNSPTSAASGVIQIIKPGSRLPGLEASELALLREKQRKLRTQAQKTVASLPTDSQHMRTALEASLIFAQEEAGSAVCVDPAGWVLTCAHCIAETEDEYRTATAATWWLLFYTGLAVQVECRAWDPQRDLALLKIIATECNRELPAFRSLHPSASAPASGTRIVCIGQPGQDDLESASARRTNYPFVFVSSGKVRGMLPGADPHDNSEIGTLKHDAWTYWGHSGAPLIHMEDGTLIGLHSSWDDETAMRHGVPHVAIQTFLRQHLNV</sequence>
<dbReference type="Proteomes" id="UP000623467">
    <property type="component" value="Unassembled WGS sequence"/>
</dbReference>
<reference evidence="2" key="1">
    <citation type="submission" date="2020-05" db="EMBL/GenBank/DDBJ databases">
        <title>Mycena genomes resolve the evolution of fungal bioluminescence.</title>
        <authorList>
            <person name="Tsai I.J."/>
        </authorList>
    </citation>
    <scope>NUCLEOTIDE SEQUENCE</scope>
    <source>
        <strain evidence="2">160909Yilan</strain>
    </source>
</reference>
<dbReference type="InterPro" id="IPR043504">
    <property type="entry name" value="Peptidase_S1_PA_chymotrypsin"/>
</dbReference>
<comment type="caution">
    <text evidence="2">The sequence shown here is derived from an EMBL/GenBank/DDBJ whole genome shotgun (WGS) entry which is preliminary data.</text>
</comment>
<dbReference type="OrthoDB" id="4217619at2759"/>
<evidence type="ECO:0000313" key="3">
    <source>
        <dbReference type="Proteomes" id="UP000623467"/>
    </source>
</evidence>
<organism evidence="2 3">
    <name type="scientific">Mycena sanguinolenta</name>
    <dbReference type="NCBI Taxonomy" id="230812"/>
    <lineage>
        <taxon>Eukaryota</taxon>
        <taxon>Fungi</taxon>
        <taxon>Dikarya</taxon>
        <taxon>Basidiomycota</taxon>
        <taxon>Agaricomycotina</taxon>
        <taxon>Agaricomycetes</taxon>
        <taxon>Agaricomycetidae</taxon>
        <taxon>Agaricales</taxon>
        <taxon>Marasmiineae</taxon>
        <taxon>Mycenaceae</taxon>
        <taxon>Mycena</taxon>
    </lineage>
</organism>
<gene>
    <name evidence="2" type="ORF">MSAN_00971300</name>
</gene>
<dbReference type="InterPro" id="IPR009003">
    <property type="entry name" value="Peptidase_S1_PA"/>
</dbReference>
<dbReference type="Gene3D" id="2.40.10.10">
    <property type="entry name" value="Trypsin-like serine proteases"/>
    <property type="match status" value="2"/>
</dbReference>
<dbReference type="AlphaFoldDB" id="A0A8H6YZG9"/>
<dbReference type="SUPFAM" id="SSF50494">
    <property type="entry name" value="Trypsin-like serine proteases"/>
    <property type="match status" value="1"/>
</dbReference>
<keyword evidence="3" id="KW-1185">Reference proteome</keyword>
<protein>
    <submittedName>
        <fullName evidence="2">AT hook domain-containing protein family protein</fullName>
    </submittedName>
</protein>
<evidence type="ECO:0000313" key="2">
    <source>
        <dbReference type="EMBL" id="KAF7367116.1"/>
    </source>
</evidence>
<feature type="region of interest" description="Disordered" evidence="1">
    <location>
        <begin position="1"/>
        <end position="30"/>
    </location>
</feature>
<accession>A0A8H6YZG9</accession>
<dbReference type="EMBL" id="JACAZH010000006">
    <property type="protein sequence ID" value="KAF7367116.1"/>
    <property type="molecule type" value="Genomic_DNA"/>
</dbReference>
<dbReference type="PANTHER" id="PTHR43019:SF23">
    <property type="entry name" value="PROTEASE DO-LIKE 5, CHLOROPLASTIC"/>
    <property type="match status" value="1"/>
</dbReference>
<name>A0A8H6YZG9_9AGAR</name>